<evidence type="ECO:0008006" key="3">
    <source>
        <dbReference type="Google" id="ProtNLM"/>
    </source>
</evidence>
<name>A0ABQ2DK85_9DEIO</name>
<gene>
    <name evidence="1" type="ORF">GCM10008938_50650</name>
</gene>
<evidence type="ECO:0000313" key="1">
    <source>
        <dbReference type="EMBL" id="GGJ58443.1"/>
    </source>
</evidence>
<proteinExistence type="predicted"/>
<sequence length="63" mass="6944">MAVLGACRVLQAARLRVRRLRAVGLKWNLGMVFLCRGLPSLPAGQPWADRAWGSRHRCGEGTT</sequence>
<dbReference type="Proteomes" id="UP000632222">
    <property type="component" value="Unassembled WGS sequence"/>
</dbReference>
<reference evidence="2" key="1">
    <citation type="journal article" date="2019" name="Int. J. Syst. Evol. Microbiol.">
        <title>The Global Catalogue of Microorganisms (GCM) 10K type strain sequencing project: providing services to taxonomists for standard genome sequencing and annotation.</title>
        <authorList>
            <consortium name="The Broad Institute Genomics Platform"/>
            <consortium name="The Broad Institute Genome Sequencing Center for Infectious Disease"/>
            <person name="Wu L."/>
            <person name="Ma J."/>
        </authorList>
    </citation>
    <scope>NUCLEOTIDE SEQUENCE [LARGE SCALE GENOMIC DNA]</scope>
    <source>
        <strain evidence="2">JCM 14370</strain>
    </source>
</reference>
<dbReference type="EMBL" id="BMOD01000043">
    <property type="protein sequence ID" value="GGJ58443.1"/>
    <property type="molecule type" value="Genomic_DNA"/>
</dbReference>
<evidence type="ECO:0000313" key="2">
    <source>
        <dbReference type="Proteomes" id="UP000632222"/>
    </source>
</evidence>
<protein>
    <recommendedName>
        <fullName evidence="3">Transposase DDE domain-containing protein</fullName>
    </recommendedName>
</protein>
<comment type="caution">
    <text evidence="1">The sequence shown here is derived from an EMBL/GenBank/DDBJ whole genome shotgun (WGS) entry which is preliminary data.</text>
</comment>
<keyword evidence="2" id="KW-1185">Reference proteome</keyword>
<accession>A0ABQ2DK85</accession>
<organism evidence="1 2">
    <name type="scientific">Deinococcus roseus</name>
    <dbReference type="NCBI Taxonomy" id="392414"/>
    <lineage>
        <taxon>Bacteria</taxon>
        <taxon>Thermotogati</taxon>
        <taxon>Deinococcota</taxon>
        <taxon>Deinococci</taxon>
        <taxon>Deinococcales</taxon>
        <taxon>Deinococcaceae</taxon>
        <taxon>Deinococcus</taxon>
    </lineage>
</organism>